<dbReference type="EMBL" id="DS547123">
    <property type="protein sequence ID" value="EDR03547.1"/>
    <property type="molecule type" value="Genomic_DNA"/>
</dbReference>
<proteinExistence type="predicted"/>
<organism evidence="2">
    <name type="scientific">Laccaria bicolor (strain S238N-H82 / ATCC MYA-4686)</name>
    <name type="common">Bicoloured deceiver</name>
    <name type="synonym">Laccaria laccata var. bicolor</name>
    <dbReference type="NCBI Taxonomy" id="486041"/>
    <lineage>
        <taxon>Eukaryota</taxon>
        <taxon>Fungi</taxon>
        <taxon>Dikarya</taxon>
        <taxon>Basidiomycota</taxon>
        <taxon>Agaricomycotina</taxon>
        <taxon>Agaricomycetes</taxon>
        <taxon>Agaricomycetidae</taxon>
        <taxon>Agaricales</taxon>
        <taxon>Agaricineae</taxon>
        <taxon>Hydnangiaceae</taxon>
        <taxon>Laccaria</taxon>
    </lineage>
</organism>
<dbReference type="HOGENOM" id="CLU_556757_0_0_1"/>
<evidence type="ECO:0000313" key="2">
    <source>
        <dbReference type="Proteomes" id="UP000001194"/>
    </source>
</evidence>
<dbReference type="RefSeq" id="XP_001885695.1">
    <property type="nucleotide sequence ID" value="XM_001885660.1"/>
</dbReference>
<dbReference type="GeneID" id="6081348"/>
<dbReference type="Proteomes" id="UP000001194">
    <property type="component" value="Unassembled WGS sequence"/>
</dbReference>
<name>B0DP40_LACBS</name>
<accession>B0DP40</accession>
<gene>
    <name evidence="1" type="ORF">LACBIDRAFT_331315</name>
</gene>
<reference evidence="1 2" key="1">
    <citation type="journal article" date="2008" name="Nature">
        <title>The genome of Laccaria bicolor provides insights into mycorrhizal symbiosis.</title>
        <authorList>
            <person name="Martin F."/>
            <person name="Aerts A."/>
            <person name="Ahren D."/>
            <person name="Brun A."/>
            <person name="Danchin E.G.J."/>
            <person name="Duchaussoy F."/>
            <person name="Gibon J."/>
            <person name="Kohler A."/>
            <person name="Lindquist E."/>
            <person name="Pereda V."/>
            <person name="Salamov A."/>
            <person name="Shapiro H.J."/>
            <person name="Wuyts J."/>
            <person name="Blaudez D."/>
            <person name="Buee M."/>
            <person name="Brokstein P."/>
            <person name="Canbaeck B."/>
            <person name="Cohen D."/>
            <person name="Courty P.E."/>
            <person name="Coutinho P.M."/>
            <person name="Delaruelle C."/>
            <person name="Detter J.C."/>
            <person name="Deveau A."/>
            <person name="DiFazio S."/>
            <person name="Duplessis S."/>
            <person name="Fraissinet-Tachet L."/>
            <person name="Lucic E."/>
            <person name="Frey-Klett P."/>
            <person name="Fourrey C."/>
            <person name="Feussner I."/>
            <person name="Gay G."/>
            <person name="Grimwood J."/>
            <person name="Hoegger P.J."/>
            <person name="Jain P."/>
            <person name="Kilaru S."/>
            <person name="Labbe J."/>
            <person name="Lin Y.C."/>
            <person name="Legue V."/>
            <person name="Le Tacon F."/>
            <person name="Marmeisse R."/>
            <person name="Melayah D."/>
            <person name="Montanini B."/>
            <person name="Muratet M."/>
            <person name="Nehls U."/>
            <person name="Niculita-Hirzel H."/>
            <person name="Oudot-Le Secq M.P."/>
            <person name="Peter M."/>
            <person name="Quesneville H."/>
            <person name="Rajashekar B."/>
            <person name="Reich M."/>
            <person name="Rouhier N."/>
            <person name="Schmutz J."/>
            <person name="Yin T."/>
            <person name="Chalot M."/>
            <person name="Henrissat B."/>
            <person name="Kuees U."/>
            <person name="Lucas S."/>
            <person name="Van de Peer Y."/>
            <person name="Podila G.K."/>
            <person name="Polle A."/>
            <person name="Pukkila P.J."/>
            <person name="Richardson P.M."/>
            <person name="Rouze P."/>
            <person name="Sanders I.R."/>
            <person name="Stajich J.E."/>
            <person name="Tunlid A."/>
            <person name="Tuskan G."/>
            <person name="Grigoriev I.V."/>
        </authorList>
    </citation>
    <scope>NUCLEOTIDE SEQUENCE [LARGE SCALE GENOMIC DNA]</scope>
    <source>
        <strain evidence="2">S238N-H82 / ATCC MYA-4686</strain>
    </source>
</reference>
<keyword evidence="2" id="KW-1185">Reference proteome</keyword>
<sequence length="490" mass="53801">MAQGRPRQVLGQRETGIILRCVGTSLSTFDASPLFNDGYRHSQIFKSTADSHGKYFLGISFTWFYCDVEGNDAELGETTREYSIQSSPFTSGFTHTVGLNHNVQEYFFNHVAPRNNAKFLADSAQGVLNVIFDVMLKAQCPQPKTSFKLLCNPDECLDCHQISHFIRLDTQRSNITKVEHADTIGTSCVQKKANDRSCGAASSAGRESFSKLTAVEGLVRRAKVRVTNSELERLKMMKLSQYPEHIIIFKEGARITNFFIICQHASVESNKNEDKIHGDLTFTPQKYAGFDKLPLNLLVPLQITASCPKRTFPWAGWPKKTGGGTCEEGNERLTKKGGISIGIMDKLPLLDLQILPHCSIRPKPNASNGCVLARGAFDQRTGAGELSDNIWKGSRTQHPIFGLYTSYDVDSKKISSQSYSHSHWHPCNANRPGAAFALRLFVADSCSGDATTARGGNSLPTSGTQGLMGGIRNASEACKNMSNFVPGKTG</sequence>
<protein>
    <submittedName>
        <fullName evidence="1">Predicted protein</fullName>
    </submittedName>
</protein>
<dbReference type="InParanoid" id="B0DP40"/>
<dbReference type="AlphaFoldDB" id="B0DP40"/>
<evidence type="ECO:0000313" key="1">
    <source>
        <dbReference type="EMBL" id="EDR03547.1"/>
    </source>
</evidence>
<dbReference type="KEGG" id="lbc:LACBIDRAFT_331315"/>